<dbReference type="Proteomes" id="UP000054018">
    <property type="component" value="Unassembled WGS sequence"/>
</dbReference>
<organism evidence="1 2">
    <name type="scientific">Pisolithus microcarpus 441</name>
    <dbReference type="NCBI Taxonomy" id="765257"/>
    <lineage>
        <taxon>Eukaryota</taxon>
        <taxon>Fungi</taxon>
        <taxon>Dikarya</taxon>
        <taxon>Basidiomycota</taxon>
        <taxon>Agaricomycotina</taxon>
        <taxon>Agaricomycetes</taxon>
        <taxon>Agaricomycetidae</taxon>
        <taxon>Boletales</taxon>
        <taxon>Sclerodermatineae</taxon>
        <taxon>Pisolithaceae</taxon>
        <taxon>Pisolithus</taxon>
    </lineage>
</organism>
<name>A0A0C9Z0A7_9AGAM</name>
<reference evidence="2" key="2">
    <citation type="submission" date="2015-01" db="EMBL/GenBank/DDBJ databases">
        <title>Evolutionary Origins and Diversification of the Mycorrhizal Mutualists.</title>
        <authorList>
            <consortium name="DOE Joint Genome Institute"/>
            <consortium name="Mycorrhizal Genomics Consortium"/>
            <person name="Kohler A."/>
            <person name="Kuo A."/>
            <person name="Nagy L.G."/>
            <person name="Floudas D."/>
            <person name="Copeland A."/>
            <person name="Barry K.W."/>
            <person name="Cichocki N."/>
            <person name="Veneault-Fourrey C."/>
            <person name="LaButti K."/>
            <person name="Lindquist E.A."/>
            <person name="Lipzen A."/>
            <person name="Lundell T."/>
            <person name="Morin E."/>
            <person name="Murat C."/>
            <person name="Riley R."/>
            <person name="Ohm R."/>
            <person name="Sun H."/>
            <person name="Tunlid A."/>
            <person name="Henrissat B."/>
            <person name="Grigoriev I.V."/>
            <person name="Hibbett D.S."/>
            <person name="Martin F."/>
        </authorList>
    </citation>
    <scope>NUCLEOTIDE SEQUENCE [LARGE SCALE GENOMIC DNA]</scope>
    <source>
        <strain evidence="2">441</strain>
    </source>
</reference>
<feature type="non-terminal residue" evidence="1">
    <location>
        <position position="63"/>
    </location>
</feature>
<accession>A0A0C9Z0A7</accession>
<reference evidence="1 2" key="1">
    <citation type="submission" date="2014-04" db="EMBL/GenBank/DDBJ databases">
        <authorList>
            <consortium name="DOE Joint Genome Institute"/>
            <person name="Kuo A."/>
            <person name="Kohler A."/>
            <person name="Costa M.D."/>
            <person name="Nagy L.G."/>
            <person name="Floudas D."/>
            <person name="Copeland A."/>
            <person name="Barry K.W."/>
            <person name="Cichocki N."/>
            <person name="Veneault-Fourrey C."/>
            <person name="LaButti K."/>
            <person name="Lindquist E.A."/>
            <person name="Lipzen A."/>
            <person name="Lundell T."/>
            <person name="Morin E."/>
            <person name="Murat C."/>
            <person name="Sun H."/>
            <person name="Tunlid A."/>
            <person name="Henrissat B."/>
            <person name="Grigoriev I.V."/>
            <person name="Hibbett D.S."/>
            <person name="Martin F."/>
            <person name="Nordberg H.P."/>
            <person name="Cantor M.N."/>
            <person name="Hua S.X."/>
        </authorList>
    </citation>
    <scope>NUCLEOTIDE SEQUENCE [LARGE SCALE GENOMIC DNA]</scope>
    <source>
        <strain evidence="1 2">441</strain>
    </source>
</reference>
<dbReference type="EMBL" id="KN833878">
    <property type="protein sequence ID" value="KIK15777.1"/>
    <property type="molecule type" value="Genomic_DNA"/>
</dbReference>
<proteinExistence type="predicted"/>
<sequence>MGSRAGAVLEWDHRKAICIRTLTFSESTRVSAKDVLVLLAVTSKLKQTYSDTEADDWFVETAF</sequence>
<dbReference type="HOGENOM" id="CLU_2892145_0_0_1"/>
<gene>
    <name evidence="1" type="ORF">PISMIDRAFT_686977</name>
</gene>
<keyword evidence="2" id="KW-1185">Reference proteome</keyword>
<evidence type="ECO:0000313" key="2">
    <source>
        <dbReference type="Proteomes" id="UP000054018"/>
    </source>
</evidence>
<protein>
    <submittedName>
        <fullName evidence="1">Uncharacterized protein</fullName>
    </submittedName>
</protein>
<dbReference type="AlphaFoldDB" id="A0A0C9Z0A7"/>
<evidence type="ECO:0000313" key="1">
    <source>
        <dbReference type="EMBL" id="KIK15777.1"/>
    </source>
</evidence>